<organism evidence="8 9">
    <name type="scientific">Ruminiclostridium sufflavum DSM 19573</name>
    <dbReference type="NCBI Taxonomy" id="1121337"/>
    <lineage>
        <taxon>Bacteria</taxon>
        <taxon>Bacillati</taxon>
        <taxon>Bacillota</taxon>
        <taxon>Clostridia</taxon>
        <taxon>Eubacteriales</taxon>
        <taxon>Oscillospiraceae</taxon>
        <taxon>Ruminiclostridium</taxon>
    </lineage>
</organism>
<evidence type="ECO:0000256" key="5">
    <source>
        <dbReference type="ARBA" id="ARBA00024934"/>
    </source>
</evidence>
<evidence type="ECO:0000313" key="8">
    <source>
        <dbReference type="EMBL" id="PYG89814.1"/>
    </source>
</evidence>
<sequence>MILIQGLYGKNSIMEKALDVAQARNDTISQNIANVDTPDYKRKDVAFEQYFADSLNKGNINEEVDKFQPAVIEDNSDSSMRIDGNNVDIDSEMSYLAKNTIRYNALVQLINGNFSKIKNVIREGK</sequence>
<name>A0A318XPJ9_9FIRM</name>
<keyword evidence="8" id="KW-0969">Cilium</keyword>
<feature type="domain" description="Flagellar basal body rod protein N-terminal" evidence="7">
    <location>
        <begin position="17"/>
        <end position="41"/>
    </location>
</feature>
<evidence type="ECO:0000256" key="4">
    <source>
        <dbReference type="ARBA" id="ARBA00023143"/>
    </source>
</evidence>
<protein>
    <recommendedName>
        <fullName evidence="3 6">Flagellar basal body rod protein FlgB</fullName>
    </recommendedName>
</protein>
<dbReference type="InterPro" id="IPR001444">
    <property type="entry name" value="Flag_bb_rod_N"/>
</dbReference>
<comment type="subunit">
    <text evidence="6">The basal body constitutes a major portion of the flagellar organelle and consists of a number of rings mounted on a central rod.</text>
</comment>
<dbReference type="NCBIfam" id="TIGR01396">
    <property type="entry name" value="FlgB"/>
    <property type="match status" value="1"/>
</dbReference>
<dbReference type="PANTHER" id="PTHR30435:SF12">
    <property type="entry name" value="FLAGELLAR BASAL BODY ROD PROTEIN FLGB"/>
    <property type="match status" value="1"/>
</dbReference>
<gene>
    <name evidence="8" type="ORF">LY28_00411</name>
</gene>
<dbReference type="PANTHER" id="PTHR30435">
    <property type="entry name" value="FLAGELLAR PROTEIN"/>
    <property type="match status" value="1"/>
</dbReference>
<evidence type="ECO:0000256" key="6">
    <source>
        <dbReference type="PIRNR" id="PIRNR002889"/>
    </source>
</evidence>
<comment type="subcellular location">
    <subcellularLocation>
        <location evidence="1 6">Bacterial flagellum basal body</location>
    </subcellularLocation>
</comment>
<comment type="caution">
    <text evidence="8">The sequence shown here is derived from an EMBL/GenBank/DDBJ whole genome shotgun (WGS) entry which is preliminary data.</text>
</comment>
<keyword evidence="8" id="KW-0282">Flagellum</keyword>
<evidence type="ECO:0000256" key="1">
    <source>
        <dbReference type="ARBA" id="ARBA00004117"/>
    </source>
</evidence>
<evidence type="ECO:0000256" key="3">
    <source>
        <dbReference type="ARBA" id="ARBA00014376"/>
    </source>
</evidence>
<keyword evidence="9" id="KW-1185">Reference proteome</keyword>
<dbReference type="PIRSF" id="PIRSF002889">
    <property type="entry name" value="Rod_FlgB"/>
    <property type="match status" value="1"/>
</dbReference>
<evidence type="ECO:0000256" key="2">
    <source>
        <dbReference type="ARBA" id="ARBA00009677"/>
    </source>
</evidence>
<dbReference type="GO" id="GO:0030694">
    <property type="term" value="C:bacterial-type flagellum basal body, rod"/>
    <property type="evidence" value="ECO:0007669"/>
    <property type="project" value="InterPro"/>
</dbReference>
<proteinExistence type="inferred from homology"/>
<dbReference type="Proteomes" id="UP000248132">
    <property type="component" value="Unassembled WGS sequence"/>
</dbReference>
<comment type="function">
    <text evidence="5 6">Structural component of flagellum, the bacterial motility apparatus. Part of the rod structure of flagellar basal body.</text>
</comment>
<dbReference type="AlphaFoldDB" id="A0A318XPJ9"/>
<accession>A0A318XPJ9</accession>
<reference evidence="8 9" key="1">
    <citation type="submission" date="2018-06" db="EMBL/GenBank/DDBJ databases">
        <title>Genomic Encyclopedia of Type Strains, Phase I: the one thousand microbial genomes (KMG-I) project.</title>
        <authorList>
            <person name="Kyrpides N."/>
        </authorList>
    </citation>
    <scope>NUCLEOTIDE SEQUENCE [LARGE SCALE GENOMIC DNA]</scope>
    <source>
        <strain evidence="8 9">DSM 19573</strain>
    </source>
</reference>
<dbReference type="InterPro" id="IPR006300">
    <property type="entry name" value="FlgB"/>
</dbReference>
<evidence type="ECO:0000313" key="9">
    <source>
        <dbReference type="Proteomes" id="UP000248132"/>
    </source>
</evidence>
<evidence type="ECO:0000259" key="7">
    <source>
        <dbReference type="Pfam" id="PF00460"/>
    </source>
</evidence>
<dbReference type="GO" id="GO:0071978">
    <property type="term" value="P:bacterial-type flagellum-dependent swarming motility"/>
    <property type="evidence" value="ECO:0007669"/>
    <property type="project" value="TreeGrafter"/>
</dbReference>
<comment type="similarity">
    <text evidence="2 6">Belongs to the flagella basal body rod proteins family.</text>
</comment>
<keyword evidence="8" id="KW-0966">Cell projection</keyword>
<dbReference type="EMBL" id="QKMR01000002">
    <property type="protein sequence ID" value="PYG89814.1"/>
    <property type="molecule type" value="Genomic_DNA"/>
</dbReference>
<dbReference type="Pfam" id="PF00460">
    <property type="entry name" value="Flg_bb_rod"/>
    <property type="match status" value="1"/>
</dbReference>
<keyword evidence="4 6" id="KW-0975">Bacterial flagellum</keyword>